<dbReference type="Gene3D" id="1.10.10.10">
    <property type="entry name" value="Winged helix-like DNA-binding domain superfamily/Winged helix DNA-binding domain"/>
    <property type="match status" value="2"/>
</dbReference>
<evidence type="ECO:0000256" key="6">
    <source>
        <dbReference type="RuleBase" id="RU362124"/>
    </source>
</evidence>
<feature type="domain" description="RNA polymerase sigma-70" evidence="8">
    <location>
        <begin position="207"/>
        <end position="233"/>
    </location>
</feature>
<keyword evidence="5 6" id="KW-0804">Transcription</keyword>
<organism evidence="9 10">
    <name type="scientific">Candidatus Eubacterium avistercoris</name>
    <dbReference type="NCBI Taxonomy" id="2838567"/>
    <lineage>
        <taxon>Bacteria</taxon>
        <taxon>Bacillati</taxon>
        <taxon>Bacillota</taxon>
        <taxon>Clostridia</taxon>
        <taxon>Eubacteriales</taxon>
        <taxon>Eubacteriaceae</taxon>
        <taxon>Eubacterium</taxon>
    </lineage>
</organism>
<dbReference type="InterPro" id="IPR007624">
    <property type="entry name" value="RNA_pol_sigma70_r3"/>
</dbReference>
<comment type="caution">
    <text evidence="9">The sequence shown here is derived from an EMBL/GenBank/DDBJ whole genome shotgun (WGS) entry which is preliminary data.</text>
</comment>
<evidence type="ECO:0000256" key="1">
    <source>
        <dbReference type="ARBA" id="ARBA00022969"/>
    </source>
</evidence>
<accession>A0A9D2IFZ6</accession>
<comment type="similarity">
    <text evidence="6">Belongs to the sigma-70 factor family.</text>
</comment>
<comment type="function">
    <text evidence="6">Sigma factors are initiation factors that promote the attachment of RNA polymerase to specific initiation sites and are then released.</text>
</comment>
<dbReference type="CDD" id="cd06171">
    <property type="entry name" value="Sigma70_r4"/>
    <property type="match status" value="1"/>
</dbReference>
<dbReference type="InterPro" id="IPR013324">
    <property type="entry name" value="RNA_pol_sigma_r3/r4-like"/>
</dbReference>
<sequence length="241" mass="27620">MTRTDQLIQQSRQGDKEARDTLVKENLGLVWSIVHRFANRGYEAEDLFQIGSIGLMKAIDRFDTGFDVKFSTYAVPVITGEIKRFLRDDGMIKVSRTLKENSWKISLAVQKLQEKWGRDVTIREIAGETGLDTEEILMAMEANTRIDSLNKPVSAPDGKEICLEDQIPGTGDENEKVHNRILLEQLLGTLNAKERQLIYMRYFQDRTQTDVARELNMTQVQVSRMEKKLLSRMRSAAEDHA</sequence>
<dbReference type="PIRSF" id="PIRSF000770">
    <property type="entry name" value="RNA_pol_sigma-SigE/K"/>
    <property type="match status" value="1"/>
</dbReference>
<gene>
    <name evidence="9" type="ORF">IAA08_04430</name>
</gene>
<dbReference type="PANTHER" id="PTHR30603">
    <property type="entry name" value="RNA POLYMERASE SIGMA FACTOR RPO"/>
    <property type="match status" value="1"/>
</dbReference>
<feature type="domain" description="RNA polymerase sigma-70" evidence="7">
    <location>
        <begin position="46"/>
        <end position="59"/>
    </location>
</feature>
<keyword evidence="3 6" id="KW-0731">Sigma factor</keyword>
<evidence type="ECO:0000313" key="10">
    <source>
        <dbReference type="Proteomes" id="UP000824024"/>
    </source>
</evidence>
<evidence type="ECO:0000256" key="3">
    <source>
        <dbReference type="ARBA" id="ARBA00023082"/>
    </source>
</evidence>
<dbReference type="PROSITE" id="PS00716">
    <property type="entry name" value="SIGMA70_2"/>
    <property type="match status" value="1"/>
</dbReference>
<dbReference type="GO" id="GO:0030435">
    <property type="term" value="P:sporulation resulting in formation of a cellular spore"/>
    <property type="evidence" value="ECO:0007669"/>
    <property type="project" value="UniProtKB-KW"/>
</dbReference>
<dbReference type="Pfam" id="PF04542">
    <property type="entry name" value="Sigma70_r2"/>
    <property type="match status" value="1"/>
</dbReference>
<dbReference type="InterPro" id="IPR007630">
    <property type="entry name" value="RNA_pol_sigma70_r4"/>
</dbReference>
<protein>
    <recommendedName>
        <fullName evidence="6">RNA polymerase sigma factor</fullName>
    </recommendedName>
</protein>
<reference evidence="9" key="1">
    <citation type="journal article" date="2021" name="PeerJ">
        <title>Extensive microbial diversity within the chicken gut microbiome revealed by metagenomics and culture.</title>
        <authorList>
            <person name="Gilroy R."/>
            <person name="Ravi A."/>
            <person name="Getino M."/>
            <person name="Pursley I."/>
            <person name="Horton D.L."/>
            <person name="Alikhan N.F."/>
            <person name="Baker D."/>
            <person name="Gharbi K."/>
            <person name="Hall N."/>
            <person name="Watson M."/>
            <person name="Adriaenssens E.M."/>
            <person name="Foster-Nyarko E."/>
            <person name="Jarju S."/>
            <person name="Secka A."/>
            <person name="Antonio M."/>
            <person name="Oren A."/>
            <person name="Chaudhuri R.R."/>
            <person name="La Ragione R."/>
            <person name="Hildebrand F."/>
            <person name="Pallen M.J."/>
        </authorList>
    </citation>
    <scope>NUCLEOTIDE SEQUENCE</scope>
    <source>
        <strain evidence="9">CHK192-9172</strain>
    </source>
</reference>
<keyword evidence="2 6" id="KW-0805">Transcription regulation</keyword>
<evidence type="ECO:0000256" key="5">
    <source>
        <dbReference type="ARBA" id="ARBA00023163"/>
    </source>
</evidence>
<dbReference type="NCBIfam" id="TIGR02980">
    <property type="entry name" value="SigBFG"/>
    <property type="match status" value="1"/>
</dbReference>
<dbReference type="GO" id="GO:0006352">
    <property type="term" value="P:DNA-templated transcription initiation"/>
    <property type="evidence" value="ECO:0007669"/>
    <property type="project" value="InterPro"/>
</dbReference>
<evidence type="ECO:0000313" key="9">
    <source>
        <dbReference type="EMBL" id="HIZ07166.1"/>
    </source>
</evidence>
<dbReference type="PRINTS" id="PR00046">
    <property type="entry name" value="SIGMA70FCT"/>
</dbReference>
<evidence type="ECO:0000259" key="8">
    <source>
        <dbReference type="PROSITE" id="PS00716"/>
    </source>
</evidence>
<evidence type="ECO:0000259" key="7">
    <source>
        <dbReference type="PROSITE" id="PS00715"/>
    </source>
</evidence>
<dbReference type="InterPro" id="IPR036388">
    <property type="entry name" value="WH-like_DNA-bd_sf"/>
</dbReference>
<dbReference type="AlphaFoldDB" id="A0A9D2IFZ6"/>
<evidence type="ECO:0000256" key="4">
    <source>
        <dbReference type="ARBA" id="ARBA00023125"/>
    </source>
</evidence>
<proteinExistence type="inferred from homology"/>
<name>A0A9D2IFZ6_9FIRM</name>
<dbReference type="InterPro" id="IPR007627">
    <property type="entry name" value="RNA_pol_sigma70_r2"/>
</dbReference>
<dbReference type="EMBL" id="DXCH01000127">
    <property type="protein sequence ID" value="HIZ07166.1"/>
    <property type="molecule type" value="Genomic_DNA"/>
</dbReference>
<dbReference type="Gene3D" id="1.20.120.1810">
    <property type="match status" value="1"/>
</dbReference>
<dbReference type="InterPro" id="IPR000943">
    <property type="entry name" value="RNA_pol_sigma70"/>
</dbReference>
<dbReference type="SUPFAM" id="SSF88946">
    <property type="entry name" value="Sigma2 domain of RNA polymerase sigma factors"/>
    <property type="match status" value="1"/>
</dbReference>
<evidence type="ECO:0000256" key="2">
    <source>
        <dbReference type="ARBA" id="ARBA00023015"/>
    </source>
</evidence>
<dbReference type="GO" id="GO:0016987">
    <property type="term" value="F:sigma factor activity"/>
    <property type="evidence" value="ECO:0007669"/>
    <property type="project" value="UniProtKB-KW"/>
</dbReference>
<reference evidence="9" key="2">
    <citation type="submission" date="2021-04" db="EMBL/GenBank/DDBJ databases">
        <authorList>
            <person name="Gilroy R."/>
        </authorList>
    </citation>
    <scope>NUCLEOTIDE SEQUENCE</scope>
    <source>
        <strain evidence="9">CHK192-9172</strain>
    </source>
</reference>
<dbReference type="InterPro" id="IPR050239">
    <property type="entry name" value="Sigma-70_RNA_pol_init_factors"/>
</dbReference>
<dbReference type="Proteomes" id="UP000824024">
    <property type="component" value="Unassembled WGS sequence"/>
</dbReference>
<dbReference type="SUPFAM" id="SSF88659">
    <property type="entry name" value="Sigma3 and sigma4 domains of RNA polymerase sigma factors"/>
    <property type="match status" value="2"/>
</dbReference>
<dbReference type="InterPro" id="IPR013325">
    <property type="entry name" value="RNA_pol_sigma_r2"/>
</dbReference>
<dbReference type="PANTHER" id="PTHR30603:SF17">
    <property type="entry name" value="RNA POLYMERASE SIGMA-G FACTOR"/>
    <property type="match status" value="1"/>
</dbReference>
<dbReference type="InterPro" id="IPR014322">
    <property type="entry name" value="RNA_pol_sigma-B/F/G"/>
</dbReference>
<dbReference type="InterPro" id="IPR014284">
    <property type="entry name" value="RNA_pol_sigma-70_dom"/>
</dbReference>
<dbReference type="PROSITE" id="PS00715">
    <property type="entry name" value="SIGMA70_1"/>
    <property type="match status" value="1"/>
</dbReference>
<dbReference type="Pfam" id="PF04545">
    <property type="entry name" value="Sigma70_r4"/>
    <property type="match status" value="1"/>
</dbReference>
<keyword evidence="4 6" id="KW-0238">DNA-binding</keyword>
<dbReference type="Pfam" id="PF04539">
    <property type="entry name" value="Sigma70_r3"/>
    <property type="match status" value="1"/>
</dbReference>
<dbReference type="GO" id="GO:0003677">
    <property type="term" value="F:DNA binding"/>
    <property type="evidence" value="ECO:0007669"/>
    <property type="project" value="UniProtKB-KW"/>
</dbReference>
<keyword evidence="1" id="KW-0749">Sporulation</keyword>
<dbReference type="NCBIfam" id="TIGR02937">
    <property type="entry name" value="sigma70-ECF"/>
    <property type="match status" value="1"/>
</dbReference>